<keyword evidence="2" id="KW-0812">Transmembrane</keyword>
<feature type="compositionally biased region" description="Low complexity" evidence="1">
    <location>
        <begin position="211"/>
        <end position="237"/>
    </location>
</feature>
<evidence type="ECO:0000313" key="4">
    <source>
        <dbReference type="EMBL" id="KAF7716566.1"/>
    </source>
</evidence>
<evidence type="ECO:0000259" key="3">
    <source>
        <dbReference type="Pfam" id="PF24808"/>
    </source>
</evidence>
<name>A0A8J8W539_9EURO</name>
<dbReference type="EMBL" id="WIWV01000038">
    <property type="protein sequence ID" value="KAF7716566.1"/>
    <property type="molecule type" value="Genomic_DNA"/>
</dbReference>
<dbReference type="Proteomes" id="UP000631181">
    <property type="component" value="Unassembled WGS sequence"/>
</dbReference>
<keyword evidence="2" id="KW-0472">Membrane</keyword>
<reference evidence="4" key="1">
    <citation type="journal article" date="2020" name="Front. Microbiol.">
        <title>Gene regulatory networks of Penicillium echinulatum 2HH and Penicillium oxalicum 114-2 inferred by a computational biology approach.</title>
        <authorList>
            <person name="Lenz A.R."/>
            <person name="Galan-Vasquez E."/>
            <person name="Balbinot E."/>
            <person name="De Abreu F.P."/>
            <person name="De Oliveira N.S."/>
            <person name="Da Rosa L.O."/>
            <person name="De Avila E Silva S."/>
            <person name="Camassola M."/>
            <person name="Dillon A.J.P."/>
            <person name="Perez-Rueda E."/>
        </authorList>
    </citation>
    <scope>NUCLEOTIDE SEQUENCE</scope>
    <source>
        <strain evidence="4">S1M29</strain>
    </source>
</reference>
<evidence type="ECO:0000256" key="2">
    <source>
        <dbReference type="SAM" id="Phobius"/>
    </source>
</evidence>
<gene>
    <name evidence="4" type="ORF">PECM_005321</name>
</gene>
<dbReference type="OrthoDB" id="2439692at2759"/>
<evidence type="ECO:0000256" key="1">
    <source>
        <dbReference type="SAM" id="MobiDB-lite"/>
    </source>
</evidence>
<dbReference type="AlphaFoldDB" id="A0A8J8W539"/>
<dbReference type="InterPro" id="IPR056124">
    <property type="entry name" value="DUF7707"/>
</dbReference>
<dbReference type="Pfam" id="PF24808">
    <property type="entry name" value="DUF7707"/>
    <property type="match status" value="1"/>
</dbReference>
<proteinExistence type="predicted"/>
<dbReference type="PANTHER" id="PTHR38118:SF2">
    <property type="entry name" value="CDP-ALCOHOL PHOSPHATIDYLTRANSFERASE PROTEIN"/>
    <property type="match status" value="1"/>
</dbReference>
<accession>A0A8J8W539</accession>
<organism evidence="4 5">
    <name type="scientific">Penicillium ucsense</name>
    <dbReference type="NCBI Taxonomy" id="2839758"/>
    <lineage>
        <taxon>Eukaryota</taxon>
        <taxon>Fungi</taxon>
        <taxon>Dikarya</taxon>
        <taxon>Ascomycota</taxon>
        <taxon>Pezizomycotina</taxon>
        <taxon>Eurotiomycetes</taxon>
        <taxon>Eurotiomycetidae</taxon>
        <taxon>Eurotiales</taxon>
        <taxon>Aspergillaceae</taxon>
        <taxon>Penicillium</taxon>
    </lineage>
</organism>
<comment type="caution">
    <text evidence="4">The sequence shown here is derived from an EMBL/GenBank/DDBJ whole genome shotgun (WGS) entry which is preliminary data.</text>
</comment>
<feature type="region of interest" description="Disordered" evidence="1">
    <location>
        <begin position="211"/>
        <end position="239"/>
    </location>
</feature>
<protein>
    <recommendedName>
        <fullName evidence="3">DUF7707 domain-containing protein</fullName>
    </recommendedName>
</protein>
<sequence>MHPLSVGRYQAFPPHPNCQCGLTEPFLFLLLIIPDQSQVSASRIGIPESPAAIELLSINTPLIPPKLSVSHLVSHIMLSRLLLALASTAALVSSQSIDPSTVPIATRQYWCNQQESVCPLLCLQISTGKPVANDCDAKTLDYHCICSNNITPNASQYSETIPYFTCTEANNQCVNRCSAADSSCQSLCRTQHPCGAQNPIRVNVTTTASTSTASMTATGSNTATGTGTSGASGAAQSHEATGGSARVQLGGISQVYGLGVLVAGVAAGFAVLL</sequence>
<dbReference type="PANTHER" id="PTHR38118">
    <property type="entry name" value="ANCHORED CELL WALL PROTEIN 11-RELATED"/>
    <property type="match status" value="1"/>
</dbReference>
<feature type="transmembrane region" description="Helical" evidence="2">
    <location>
        <begin position="255"/>
        <end position="272"/>
    </location>
</feature>
<keyword evidence="2" id="KW-1133">Transmembrane helix</keyword>
<keyword evidence="5" id="KW-1185">Reference proteome</keyword>
<feature type="domain" description="DUF7707" evidence="3">
    <location>
        <begin position="96"/>
        <end position="199"/>
    </location>
</feature>
<evidence type="ECO:0000313" key="5">
    <source>
        <dbReference type="Proteomes" id="UP000631181"/>
    </source>
</evidence>